<sequence length="111" mass="11956">MHVQTVLAEFRWRGDAELAAAHLAEAYGWADLEVRVVGPEDRDAMRMAWGESGPDVRAITYWTGMTAAEEPEAPADTALLVARTAAADVARQAAVDLRRSGALAVHVTETP</sequence>
<reference evidence="1" key="1">
    <citation type="submission" date="2022-03" db="EMBL/GenBank/DDBJ databases">
        <title>Complete genome sequence of Caldinitratiruptor microaerophilus.</title>
        <authorList>
            <person name="Mukaiyama R."/>
            <person name="Nishiyama T."/>
            <person name="Ueda K."/>
        </authorList>
    </citation>
    <scope>NUCLEOTIDE SEQUENCE</scope>
    <source>
        <strain evidence="1">JCM 16183</strain>
    </source>
</reference>
<organism evidence="1 2">
    <name type="scientific">Caldinitratiruptor microaerophilus</name>
    <dbReference type="NCBI Taxonomy" id="671077"/>
    <lineage>
        <taxon>Bacteria</taxon>
        <taxon>Bacillati</taxon>
        <taxon>Bacillota</taxon>
        <taxon>Clostridia</taxon>
        <taxon>Eubacteriales</taxon>
        <taxon>Symbiobacteriaceae</taxon>
        <taxon>Caldinitratiruptor</taxon>
    </lineage>
</organism>
<name>A0AA35CMX5_9FIRM</name>
<proteinExistence type="predicted"/>
<gene>
    <name evidence="1" type="ORF">caldi_13250</name>
</gene>
<evidence type="ECO:0000313" key="2">
    <source>
        <dbReference type="Proteomes" id="UP001163687"/>
    </source>
</evidence>
<accession>A0AA35CMX5</accession>
<dbReference type="Proteomes" id="UP001163687">
    <property type="component" value="Chromosome"/>
</dbReference>
<dbReference type="EMBL" id="AP025628">
    <property type="protein sequence ID" value="BDG60235.1"/>
    <property type="molecule type" value="Genomic_DNA"/>
</dbReference>
<evidence type="ECO:0000313" key="1">
    <source>
        <dbReference type="EMBL" id="BDG60235.1"/>
    </source>
</evidence>
<protein>
    <submittedName>
        <fullName evidence="1">Uncharacterized protein</fullName>
    </submittedName>
</protein>
<dbReference type="RefSeq" id="WP_264844303.1">
    <property type="nucleotide sequence ID" value="NZ_AP025628.1"/>
</dbReference>
<keyword evidence="2" id="KW-1185">Reference proteome</keyword>
<dbReference type="KEGG" id="cmic:caldi_13250"/>
<dbReference type="AlphaFoldDB" id="A0AA35CMX5"/>